<evidence type="ECO:0000256" key="13">
    <source>
        <dbReference type="RuleBase" id="RU003357"/>
    </source>
</evidence>
<dbReference type="Pfam" id="PF13715">
    <property type="entry name" value="CarbopepD_reg_2"/>
    <property type="match status" value="1"/>
</dbReference>
<dbReference type="EMBL" id="BMIA01000001">
    <property type="protein sequence ID" value="GGH33463.1"/>
    <property type="molecule type" value="Genomic_DNA"/>
</dbReference>
<accession>A0ABQ1YQ66</accession>
<gene>
    <name evidence="16" type="ORF">GCM10007423_23750</name>
</gene>
<name>A0ABQ1YQ66_9BACT</name>
<comment type="similarity">
    <text evidence="12 13">Belongs to the TonB-dependent receptor family.</text>
</comment>
<keyword evidence="8" id="KW-0406">Ion transport</keyword>
<dbReference type="InterPro" id="IPR037066">
    <property type="entry name" value="Plug_dom_sf"/>
</dbReference>
<evidence type="ECO:0000313" key="16">
    <source>
        <dbReference type="EMBL" id="GGH33463.1"/>
    </source>
</evidence>
<keyword evidence="16" id="KW-0675">Receptor</keyword>
<dbReference type="InterPro" id="IPR000531">
    <property type="entry name" value="Beta-barrel_TonB"/>
</dbReference>
<evidence type="ECO:0000256" key="10">
    <source>
        <dbReference type="ARBA" id="ARBA00023136"/>
    </source>
</evidence>
<evidence type="ECO:0000256" key="12">
    <source>
        <dbReference type="PROSITE-ProRule" id="PRU01360"/>
    </source>
</evidence>
<evidence type="ECO:0000256" key="8">
    <source>
        <dbReference type="ARBA" id="ARBA00023065"/>
    </source>
</evidence>
<dbReference type="InterPro" id="IPR039426">
    <property type="entry name" value="TonB-dep_rcpt-like"/>
</dbReference>
<dbReference type="Pfam" id="PF07715">
    <property type="entry name" value="Plug"/>
    <property type="match status" value="1"/>
</dbReference>
<comment type="caution">
    <text evidence="16">The sequence shown here is derived from an EMBL/GenBank/DDBJ whole genome shotgun (WGS) entry which is preliminary data.</text>
</comment>
<dbReference type="PANTHER" id="PTHR32552">
    <property type="entry name" value="FERRICHROME IRON RECEPTOR-RELATED"/>
    <property type="match status" value="1"/>
</dbReference>
<reference evidence="17" key="1">
    <citation type="journal article" date="2019" name="Int. J. Syst. Evol. Microbiol.">
        <title>The Global Catalogue of Microorganisms (GCM) 10K type strain sequencing project: providing services to taxonomists for standard genome sequencing and annotation.</title>
        <authorList>
            <consortium name="The Broad Institute Genomics Platform"/>
            <consortium name="The Broad Institute Genome Sequencing Center for Infectious Disease"/>
            <person name="Wu L."/>
            <person name="Ma J."/>
        </authorList>
    </citation>
    <scope>NUCLEOTIDE SEQUENCE [LARGE SCALE GENOMIC DNA]</scope>
    <source>
        <strain evidence="17">CGMCC 1.15288</strain>
    </source>
</reference>
<dbReference type="Gene3D" id="2.170.130.10">
    <property type="entry name" value="TonB-dependent receptor, plug domain"/>
    <property type="match status" value="1"/>
</dbReference>
<keyword evidence="7" id="KW-0408">Iron</keyword>
<feature type="domain" description="TonB-dependent receptor plug" evidence="15">
    <location>
        <begin position="93"/>
        <end position="204"/>
    </location>
</feature>
<evidence type="ECO:0000256" key="9">
    <source>
        <dbReference type="ARBA" id="ARBA00023077"/>
    </source>
</evidence>
<evidence type="ECO:0000256" key="2">
    <source>
        <dbReference type="ARBA" id="ARBA00022448"/>
    </source>
</evidence>
<keyword evidence="11 12" id="KW-0998">Cell outer membrane</keyword>
<keyword evidence="10 12" id="KW-0472">Membrane</keyword>
<dbReference type="Gene3D" id="2.60.40.1120">
    <property type="entry name" value="Carboxypeptidase-like, regulatory domain"/>
    <property type="match status" value="1"/>
</dbReference>
<dbReference type="Proteomes" id="UP000600214">
    <property type="component" value="Unassembled WGS sequence"/>
</dbReference>
<evidence type="ECO:0000256" key="4">
    <source>
        <dbReference type="ARBA" id="ARBA00022496"/>
    </source>
</evidence>
<evidence type="ECO:0000259" key="15">
    <source>
        <dbReference type="Pfam" id="PF07715"/>
    </source>
</evidence>
<evidence type="ECO:0000256" key="11">
    <source>
        <dbReference type="ARBA" id="ARBA00023237"/>
    </source>
</evidence>
<dbReference type="PROSITE" id="PS52016">
    <property type="entry name" value="TONB_DEPENDENT_REC_3"/>
    <property type="match status" value="1"/>
</dbReference>
<keyword evidence="4" id="KW-0410">Iron transport</keyword>
<dbReference type="InterPro" id="IPR008969">
    <property type="entry name" value="CarboxyPept-like_regulatory"/>
</dbReference>
<dbReference type="Gene3D" id="2.40.170.20">
    <property type="entry name" value="TonB-dependent receptor, beta-barrel domain"/>
    <property type="match status" value="1"/>
</dbReference>
<keyword evidence="9 13" id="KW-0798">TonB box</keyword>
<dbReference type="Pfam" id="PF00593">
    <property type="entry name" value="TonB_dep_Rec_b-barrel"/>
    <property type="match status" value="1"/>
</dbReference>
<evidence type="ECO:0000256" key="3">
    <source>
        <dbReference type="ARBA" id="ARBA00022452"/>
    </source>
</evidence>
<evidence type="ECO:0000256" key="5">
    <source>
        <dbReference type="ARBA" id="ARBA00022692"/>
    </source>
</evidence>
<evidence type="ECO:0000259" key="14">
    <source>
        <dbReference type="Pfam" id="PF00593"/>
    </source>
</evidence>
<keyword evidence="5 12" id="KW-0812">Transmembrane</keyword>
<keyword evidence="2 12" id="KW-0813">Transport</keyword>
<organism evidence="16 17">
    <name type="scientific">Dyadobacter endophyticus</name>
    <dbReference type="NCBI Taxonomy" id="1749036"/>
    <lineage>
        <taxon>Bacteria</taxon>
        <taxon>Pseudomonadati</taxon>
        <taxon>Bacteroidota</taxon>
        <taxon>Cytophagia</taxon>
        <taxon>Cytophagales</taxon>
        <taxon>Spirosomataceae</taxon>
        <taxon>Dyadobacter</taxon>
    </lineage>
</organism>
<proteinExistence type="inferred from homology"/>
<evidence type="ECO:0000256" key="6">
    <source>
        <dbReference type="ARBA" id="ARBA00022729"/>
    </source>
</evidence>
<dbReference type="InterPro" id="IPR012910">
    <property type="entry name" value="Plug_dom"/>
</dbReference>
<keyword evidence="3 12" id="KW-1134">Transmembrane beta strand</keyword>
<feature type="domain" description="TonB-dependent receptor-like beta-barrel" evidence="14">
    <location>
        <begin position="343"/>
        <end position="863"/>
    </location>
</feature>
<dbReference type="PANTHER" id="PTHR32552:SF89">
    <property type="entry name" value="CATECHOLATE SIDEROPHORE RECEPTOR FIU"/>
    <property type="match status" value="1"/>
</dbReference>
<evidence type="ECO:0000313" key="17">
    <source>
        <dbReference type="Proteomes" id="UP000600214"/>
    </source>
</evidence>
<evidence type="ECO:0000256" key="1">
    <source>
        <dbReference type="ARBA" id="ARBA00004571"/>
    </source>
</evidence>
<dbReference type="InterPro" id="IPR036942">
    <property type="entry name" value="Beta-barrel_TonB_sf"/>
</dbReference>
<keyword evidence="17" id="KW-1185">Reference proteome</keyword>
<evidence type="ECO:0000256" key="7">
    <source>
        <dbReference type="ARBA" id="ARBA00023004"/>
    </source>
</evidence>
<keyword evidence="6" id="KW-0732">Signal</keyword>
<dbReference type="SUPFAM" id="SSF56935">
    <property type="entry name" value="Porins"/>
    <property type="match status" value="1"/>
</dbReference>
<protein>
    <submittedName>
        <fullName evidence="16">TonB-dependent receptor</fullName>
    </submittedName>
</protein>
<sequence length="918" mass="100551">MVSGKVTDEKGEALPGVSIVVKGTTWGTKSDVQGLYQLAVPNAGAVLVFSFVGYMAKEMTVGTGLTLNVALDVDSRALNEVIVTGVFDKRRRMEASVGITTLSSNQIQRLQPNSAADLLKNVPGVYVNSSQGEIRNTVYSRGVGAGTSGYFYVSMQEDGLPVTNVSGTSLGPDYFLRADATINRLEAVRGGSAAITGPNAPGGIFNYVSKTGGAVLAGEMRAKFGLEGSANPYYRADLSLGGKLNRKGDLAFHLGGFYRYNNGVRYAGYPMNYGGQLKANVVKTYRKGSVKLYGKFLNDHNSYLDFLPARNFDKPGTAPGIRNTDTFAGPGSQVFDYKYSKAAPVRRFDPENLIHARDRALGIDWQHELGGGWSVSNNIKYTSKVLTWNSVLPLGILSANELLTYYFMQSLGRFGTYNFTDLTTGQPALTTMQLPRLGPNNEFLGFDFPVIKGQLPNSVIQPYPVLLQLARSNDNKLNEVLDQFSVSKRVGKMTFTAGLYYGASHMDYQENVAGLALSTAENRPHPLGISITDFAGTTYQATNPQGMLNTGGSFKSSDLRQKQLAFFFGHSWQITDKLNLDYGFRYDHTRVKGSSLGSVTDSSASAGGYDENPLTLWDNAVNKATAPWFTDNTIATFSFSGALNYQFQDNLALYGRFSQGNKAPDLTLYTSAFSQDQVDKQLFKPEYVTQVEMGLKVKRDKLTAFITPYYSRMTNLATSAYVSDQNNNFYYTPNVYSSRQSYGLELEGTYSPVSQLSIRAVATLQRTRSILSRSWVTGDPGAQDDRVEEVRGGRIAGTPDFMAMLTPTYTAGRFSAFVNYYYLGKRAANNLETFYLPGFGQTDLGLGYRFTKRLTLNGNINNLFNKVGVMDWQAPGGFPNSGNTGGFTPAQREGNPNAVFSILPIQPRSLYLSASYRF</sequence>
<comment type="subcellular location">
    <subcellularLocation>
        <location evidence="1 12">Cell outer membrane</location>
        <topology evidence="1 12">Multi-pass membrane protein</topology>
    </subcellularLocation>
</comment>
<dbReference type="SUPFAM" id="SSF49464">
    <property type="entry name" value="Carboxypeptidase regulatory domain-like"/>
    <property type="match status" value="1"/>
</dbReference>